<dbReference type="GeneID" id="24269468"/>
<dbReference type="OMA" id="IKLLCAY"/>
<accession>A0A0D9QGV2</accession>
<evidence type="ECO:0000313" key="2">
    <source>
        <dbReference type="EMBL" id="KJP86183.1"/>
    </source>
</evidence>
<sequence>MSASVSRAVGSIVHDTVRNGHNRDNRCYRLTCRGIHSAKTQDDAESAIIQKLKSVQGERVSHAIKKSVKNGFISKRMFNVYNDLVKKHCRVFTFPDVVLTLQAYALSKERNFEVYSMLAHRALRLFRGDVDAASAKREDVGEMYNTKSGGDMSYDPERHKNIYKYILASNQLNYTDFELMQLFVEEIKRHFHQYDMKRICDILHALSKLKIQDVDLLDGACEHILRNFSMVRCNHINHLISAYSPRTSGGNHEELLLRLVQYICANVKSMDSISVYNTLVQIGPILQRLSRSGVVQGRQEVSEEAGRPHGLREAAPLSGEHNQHNNEDEHKEYCHLMKNAHGEEHQADAKWRGEHNSSQGNVVERVIPLLFSRVNTCIAFLSLKQLIKLLCAYRELNYFNYTFVYKRLLLFLFSKLKTQHKALPGEYISILEFFTFLPYVDSNMKDIVVIVTGNIPKVLTYNYEHLCRLLHCYKKLNICDDAILTRVDSLVFRNKRHFERVSTVDQLNIFLHVYNQGSGEWDEMLSFLRALIEVKGREHAQESVKNEQVASEGGLSSGSEMENRAPPQRSDPTHNVVITYKYNKAHKCFQEYGKKVSVEGTSTGEGEDPLLHTSQCDEGMVRSLSPSPGSASQVSKGICDYLYVNIANERRGT</sequence>
<evidence type="ECO:0000256" key="1">
    <source>
        <dbReference type="SAM" id="MobiDB-lite"/>
    </source>
</evidence>
<dbReference type="RefSeq" id="XP_012337187.1">
    <property type="nucleotide sequence ID" value="XM_012481764.1"/>
</dbReference>
<protein>
    <submittedName>
        <fullName evidence="2">Uncharacterized protein</fullName>
    </submittedName>
</protein>
<gene>
    <name evidence="2" type="ORF">AK88_04154</name>
</gene>
<keyword evidence="3" id="KW-1185">Reference proteome</keyword>
<feature type="compositionally biased region" description="Basic and acidic residues" evidence="1">
    <location>
        <begin position="300"/>
        <end position="312"/>
    </location>
</feature>
<dbReference type="VEuPathDB" id="PlasmoDB:AK88_04154"/>
<feature type="region of interest" description="Disordered" evidence="1">
    <location>
        <begin position="542"/>
        <end position="573"/>
    </location>
</feature>
<dbReference type="AlphaFoldDB" id="A0A0D9QGV2"/>
<dbReference type="Proteomes" id="UP000054561">
    <property type="component" value="Unassembled WGS sequence"/>
</dbReference>
<proteinExistence type="predicted"/>
<feature type="compositionally biased region" description="Low complexity" evidence="1">
    <location>
        <begin position="551"/>
        <end position="560"/>
    </location>
</feature>
<feature type="region of interest" description="Disordered" evidence="1">
    <location>
        <begin position="298"/>
        <end position="325"/>
    </location>
</feature>
<name>A0A0D9QGV2_PLAFR</name>
<reference evidence="2 3" key="1">
    <citation type="submission" date="2014-03" db="EMBL/GenBank/DDBJ databases">
        <title>The Genome Sequence of Plasmodium fragile nilgiri.</title>
        <authorList>
            <consortium name="The Broad Institute Genomics Platform"/>
            <consortium name="The Broad Institute Genome Sequencing Center for Infectious Disease"/>
            <person name="Neafsey D."/>
            <person name="Duraisingh M."/>
            <person name="Young S.K."/>
            <person name="Zeng Q."/>
            <person name="Gargeya S."/>
            <person name="Abouelleil A."/>
            <person name="Alvarado L."/>
            <person name="Chapman S.B."/>
            <person name="Gainer-Dewar J."/>
            <person name="Goldberg J."/>
            <person name="Griggs A."/>
            <person name="Gujja S."/>
            <person name="Hansen M."/>
            <person name="Howarth C."/>
            <person name="Imamovic A."/>
            <person name="Larimer J."/>
            <person name="Pearson M."/>
            <person name="Poon T.W."/>
            <person name="Priest M."/>
            <person name="Roberts A."/>
            <person name="Saif S."/>
            <person name="Shea T."/>
            <person name="Sykes S."/>
            <person name="Wortman J."/>
            <person name="Nusbaum C."/>
            <person name="Birren B."/>
        </authorList>
    </citation>
    <scope>NUCLEOTIDE SEQUENCE [LARGE SCALE GENOMIC DNA]</scope>
    <source>
        <strain evidence="3">nilgiri</strain>
    </source>
</reference>
<dbReference type="EMBL" id="KQ001699">
    <property type="protein sequence ID" value="KJP86183.1"/>
    <property type="molecule type" value="Genomic_DNA"/>
</dbReference>
<organism evidence="2 3">
    <name type="scientific">Plasmodium fragile</name>
    <dbReference type="NCBI Taxonomy" id="5857"/>
    <lineage>
        <taxon>Eukaryota</taxon>
        <taxon>Sar</taxon>
        <taxon>Alveolata</taxon>
        <taxon>Apicomplexa</taxon>
        <taxon>Aconoidasida</taxon>
        <taxon>Haemosporida</taxon>
        <taxon>Plasmodiidae</taxon>
        <taxon>Plasmodium</taxon>
        <taxon>Plasmodium (Plasmodium)</taxon>
    </lineage>
</organism>
<evidence type="ECO:0000313" key="3">
    <source>
        <dbReference type="Proteomes" id="UP000054561"/>
    </source>
</evidence>
<dbReference type="OrthoDB" id="361063at2759"/>